<dbReference type="InterPro" id="IPR036388">
    <property type="entry name" value="WH-like_DNA-bd_sf"/>
</dbReference>
<evidence type="ECO:0000256" key="2">
    <source>
        <dbReference type="ARBA" id="ARBA00023015"/>
    </source>
</evidence>
<accession>A0A2T0TGD0</accession>
<dbReference type="SUPFAM" id="SSF46894">
    <property type="entry name" value="C-terminal effector domain of the bipartite response regulators"/>
    <property type="match status" value="1"/>
</dbReference>
<dbReference type="Gene3D" id="1.25.40.10">
    <property type="entry name" value="Tetratricopeptide repeat domain"/>
    <property type="match status" value="1"/>
</dbReference>
<evidence type="ECO:0000256" key="3">
    <source>
        <dbReference type="ARBA" id="ARBA00023125"/>
    </source>
</evidence>
<dbReference type="InterPro" id="IPR016032">
    <property type="entry name" value="Sig_transdc_resp-reg_C-effctor"/>
</dbReference>
<dbReference type="GO" id="GO:0006355">
    <property type="term" value="P:regulation of DNA-templated transcription"/>
    <property type="evidence" value="ECO:0007669"/>
    <property type="project" value="InterPro"/>
</dbReference>
<comment type="caution">
    <text evidence="7">The sequence shown here is derived from an EMBL/GenBank/DDBJ whole genome shotgun (WGS) entry which is preliminary data.</text>
</comment>
<feature type="domain" description="Bacterial transcriptional activator" evidence="6">
    <location>
        <begin position="95"/>
        <end position="239"/>
    </location>
</feature>
<dbReference type="EMBL" id="PVTF01000002">
    <property type="protein sequence ID" value="PRY44746.1"/>
    <property type="molecule type" value="Genomic_DNA"/>
</dbReference>
<dbReference type="SUPFAM" id="SSF48452">
    <property type="entry name" value="TPR-like"/>
    <property type="match status" value="1"/>
</dbReference>
<comment type="similarity">
    <text evidence="1">Belongs to the AfsR/DnrI/RedD regulatory family.</text>
</comment>
<keyword evidence="2" id="KW-0805">Transcription regulation</keyword>
<dbReference type="Gene3D" id="1.10.10.10">
    <property type="entry name" value="Winged helix-like DNA-binding domain superfamily/Winged helix DNA-binding domain"/>
    <property type="match status" value="1"/>
</dbReference>
<dbReference type="InterPro" id="IPR011990">
    <property type="entry name" value="TPR-like_helical_dom_sf"/>
</dbReference>
<name>A0A2T0TGD0_9PSEU</name>
<dbReference type="InterPro" id="IPR001867">
    <property type="entry name" value="OmpR/PhoB-type_DNA-bd"/>
</dbReference>
<evidence type="ECO:0000313" key="7">
    <source>
        <dbReference type="EMBL" id="PRY44746.1"/>
    </source>
</evidence>
<dbReference type="InterPro" id="IPR005158">
    <property type="entry name" value="BTAD"/>
</dbReference>
<dbReference type="SMART" id="SM00862">
    <property type="entry name" value="Trans_reg_C"/>
    <property type="match status" value="1"/>
</dbReference>
<evidence type="ECO:0000256" key="4">
    <source>
        <dbReference type="ARBA" id="ARBA00023163"/>
    </source>
</evidence>
<dbReference type="CDD" id="cd15831">
    <property type="entry name" value="BTAD"/>
    <property type="match status" value="1"/>
</dbReference>
<evidence type="ECO:0000259" key="5">
    <source>
        <dbReference type="SMART" id="SM00862"/>
    </source>
</evidence>
<evidence type="ECO:0000259" key="6">
    <source>
        <dbReference type="SMART" id="SM01043"/>
    </source>
</evidence>
<dbReference type="PANTHER" id="PTHR35807:SF1">
    <property type="entry name" value="TRANSCRIPTIONAL REGULATOR REDD"/>
    <property type="match status" value="1"/>
</dbReference>
<evidence type="ECO:0000313" key="8">
    <source>
        <dbReference type="Proteomes" id="UP000239494"/>
    </source>
</evidence>
<organism evidence="7 8">
    <name type="scientific">Umezawaea tangerina</name>
    <dbReference type="NCBI Taxonomy" id="84725"/>
    <lineage>
        <taxon>Bacteria</taxon>
        <taxon>Bacillati</taxon>
        <taxon>Actinomycetota</taxon>
        <taxon>Actinomycetes</taxon>
        <taxon>Pseudonocardiales</taxon>
        <taxon>Pseudonocardiaceae</taxon>
        <taxon>Umezawaea</taxon>
    </lineage>
</organism>
<keyword evidence="3 7" id="KW-0238">DNA-binding</keyword>
<dbReference type="InterPro" id="IPR051677">
    <property type="entry name" value="AfsR-DnrI-RedD_regulator"/>
</dbReference>
<sequence length="462" mass="49910">MLFRVLGPLETGAEPRRWGARKPAALLAALLLDAGEWVSCDRLVDVVWSDRTPPASAESNVKTYVWQIRKSLCDSGTRIEGRPGAYRVRVAAGELDVDCFKERARLARRAMADGDPARAVDHLTAALELWRGRPFAELTGAVAAPVVAELDELRWEVRETLADGLTALGRLREAVALLRELTAADPLREGPWTRLVRVLLHDGRRGEALAAYERARTAIAEELGVDPGRDLVQAHRLALGEDQPRRAARRDLPRAVPDFTGRADEVARVVRLSRTSATCVPVVVVEGPAGIGKTAFAVHAAHRIAEAFPDGQLYVDLRGADLLVRLLHRLGVHDVPADPEDRAAAWRAELAGRRLLLVLDGATSAEQVEPLLPGSPGCMVLVTAESRLHLDAVETVTLAPLSAAESATLFRTGAPDAPDDVVREVTRFAHGVPAAVRKALEDGPQRTGVAPLSQALRLSRPA</sequence>
<dbReference type="SMART" id="SM01043">
    <property type="entry name" value="BTAD"/>
    <property type="match status" value="1"/>
</dbReference>
<dbReference type="Pfam" id="PF03704">
    <property type="entry name" value="BTAD"/>
    <property type="match status" value="1"/>
</dbReference>
<feature type="domain" description="OmpR/PhoB-type" evidence="5">
    <location>
        <begin position="13"/>
        <end position="88"/>
    </location>
</feature>
<dbReference type="SUPFAM" id="SSF52540">
    <property type="entry name" value="P-loop containing nucleoside triphosphate hydrolases"/>
    <property type="match status" value="1"/>
</dbReference>
<reference evidence="7 8" key="1">
    <citation type="submission" date="2018-03" db="EMBL/GenBank/DDBJ databases">
        <title>Genomic Encyclopedia of Archaeal and Bacterial Type Strains, Phase II (KMG-II): from individual species to whole genera.</title>
        <authorList>
            <person name="Goeker M."/>
        </authorList>
    </citation>
    <scope>NUCLEOTIDE SEQUENCE [LARGE SCALE GENOMIC DNA]</scope>
    <source>
        <strain evidence="7 8">DSM 44720</strain>
    </source>
</reference>
<dbReference type="GO" id="GO:0003677">
    <property type="term" value="F:DNA binding"/>
    <property type="evidence" value="ECO:0007669"/>
    <property type="project" value="UniProtKB-KW"/>
</dbReference>
<keyword evidence="8" id="KW-1185">Reference proteome</keyword>
<dbReference type="PANTHER" id="PTHR35807">
    <property type="entry name" value="TRANSCRIPTIONAL REGULATOR REDD-RELATED"/>
    <property type="match status" value="1"/>
</dbReference>
<evidence type="ECO:0000256" key="1">
    <source>
        <dbReference type="ARBA" id="ARBA00005820"/>
    </source>
</evidence>
<proteinExistence type="inferred from homology"/>
<dbReference type="GO" id="GO:0000160">
    <property type="term" value="P:phosphorelay signal transduction system"/>
    <property type="evidence" value="ECO:0007669"/>
    <property type="project" value="InterPro"/>
</dbReference>
<protein>
    <submittedName>
        <fullName evidence="7">DNA-binding SARP family transcriptional activator</fullName>
    </submittedName>
</protein>
<dbReference type="Proteomes" id="UP000239494">
    <property type="component" value="Unassembled WGS sequence"/>
</dbReference>
<dbReference type="InterPro" id="IPR027417">
    <property type="entry name" value="P-loop_NTPase"/>
</dbReference>
<keyword evidence="4" id="KW-0804">Transcription</keyword>
<gene>
    <name evidence="7" type="ORF">CLV43_102311</name>
</gene>
<dbReference type="AlphaFoldDB" id="A0A2T0TGD0"/>